<accession>A0A1X0QLM9</accession>
<feature type="non-terminal residue" evidence="1">
    <location>
        <position position="1"/>
    </location>
</feature>
<organism evidence="1">
    <name type="scientific">Rhizopus microsporus var. microsporus</name>
    <dbReference type="NCBI Taxonomy" id="86635"/>
    <lineage>
        <taxon>Eukaryota</taxon>
        <taxon>Fungi</taxon>
        <taxon>Fungi incertae sedis</taxon>
        <taxon>Mucoromycota</taxon>
        <taxon>Mucoromycotina</taxon>
        <taxon>Mucoromycetes</taxon>
        <taxon>Mucorales</taxon>
        <taxon>Mucorineae</taxon>
        <taxon>Rhizopodaceae</taxon>
        <taxon>Rhizopus</taxon>
    </lineage>
</organism>
<name>A0A1X0QLM9_RHIZD</name>
<protein>
    <recommendedName>
        <fullName evidence="2">F-box domain-containing protein</fullName>
    </recommendedName>
</protein>
<gene>
    <name evidence="1" type="ORF">BCV72DRAFT_326789</name>
</gene>
<dbReference type="EMBL" id="KV922398">
    <property type="protein sequence ID" value="ORE00677.1"/>
    <property type="molecule type" value="Genomic_DNA"/>
</dbReference>
<proteinExistence type="predicted"/>
<evidence type="ECO:0000313" key="1">
    <source>
        <dbReference type="EMBL" id="ORE00677.1"/>
    </source>
</evidence>
<evidence type="ECO:0008006" key="2">
    <source>
        <dbReference type="Google" id="ProtNLM"/>
    </source>
</evidence>
<reference evidence="1" key="1">
    <citation type="journal article" date="2016" name="Proc. Natl. Acad. Sci. U.S.A.">
        <title>Lipid metabolic changes in an early divergent fungus govern the establishment of a mutualistic symbiosis with endobacteria.</title>
        <authorList>
            <person name="Lastovetsky O.A."/>
            <person name="Gaspar M.L."/>
            <person name="Mondo S.J."/>
            <person name="LaButti K.M."/>
            <person name="Sandor L."/>
            <person name="Grigoriev I.V."/>
            <person name="Henry S.A."/>
            <person name="Pawlowska T.E."/>
        </authorList>
    </citation>
    <scope>NUCLEOTIDE SEQUENCE [LARGE SCALE GENOMIC DNA]</scope>
    <source>
        <strain evidence="1">ATCC 52814</strain>
    </source>
</reference>
<dbReference type="OrthoDB" id="10383352at2759"/>
<dbReference type="Proteomes" id="UP000242414">
    <property type="component" value="Unassembled WGS sequence"/>
</dbReference>
<sequence>FPELYLKQTSIERIANICFENNPENKEKFLKILKRHQHNVTTFTWNLRSDPSNSIVWFEDILTTCTQMKAFHYWTYAPFQPPSQAAIDANVPLNSTLDTLTLGVRAIESGSLASYLRLLPSVRHVNVTITCSSKDEVESRVDMLFDSFDTVDQRHYSSLIDVFGRKALLVIDDRLSDKTICLVDIQRENRTIWERTERVNENPLIKVFVKIVPTDDDDL</sequence>
<dbReference type="VEuPathDB" id="FungiDB:BCV72DRAFT_326789"/>
<dbReference type="AlphaFoldDB" id="A0A1X0QLM9"/>